<sequence>MHTFLSMDLPKNKPIFPVVSTRQRHDVVYLVLAVAERHGHVDGNKRDRTTKRVKYLISVDMRLKKVLFCSSYNSPGRLWPNLIDSDFSAYLHDSKDDQVCSSDISYSSEHLAYYK</sequence>
<reference evidence="1" key="2">
    <citation type="submission" date="2018-05" db="EMBL/GenBank/DDBJ databases">
        <title>OpunRS2 (Oryza punctata Reference Sequence Version 2).</title>
        <authorList>
            <person name="Zhang J."/>
            <person name="Kudrna D."/>
            <person name="Lee S."/>
            <person name="Talag J."/>
            <person name="Welchert J."/>
            <person name="Wing R.A."/>
        </authorList>
    </citation>
    <scope>NUCLEOTIDE SEQUENCE [LARGE SCALE GENOMIC DNA]</scope>
</reference>
<dbReference type="Proteomes" id="UP000026962">
    <property type="component" value="Chromosome 10"/>
</dbReference>
<accession>A0A0E0M9M3</accession>
<name>A0A0E0M9M3_ORYPU</name>
<dbReference type="Gramene" id="OPUNC10G13970.1">
    <property type="protein sequence ID" value="OPUNC10G13970.1"/>
    <property type="gene ID" value="OPUNC10G13970"/>
</dbReference>
<evidence type="ECO:0000313" key="2">
    <source>
        <dbReference type="Proteomes" id="UP000026962"/>
    </source>
</evidence>
<organism evidence="1">
    <name type="scientific">Oryza punctata</name>
    <name type="common">Red rice</name>
    <dbReference type="NCBI Taxonomy" id="4537"/>
    <lineage>
        <taxon>Eukaryota</taxon>
        <taxon>Viridiplantae</taxon>
        <taxon>Streptophyta</taxon>
        <taxon>Embryophyta</taxon>
        <taxon>Tracheophyta</taxon>
        <taxon>Spermatophyta</taxon>
        <taxon>Magnoliopsida</taxon>
        <taxon>Liliopsida</taxon>
        <taxon>Poales</taxon>
        <taxon>Poaceae</taxon>
        <taxon>BOP clade</taxon>
        <taxon>Oryzoideae</taxon>
        <taxon>Oryzeae</taxon>
        <taxon>Oryzinae</taxon>
        <taxon>Oryza</taxon>
    </lineage>
</organism>
<dbReference type="AlphaFoldDB" id="A0A0E0M9M3"/>
<proteinExistence type="predicted"/>
<dbReference type="EnsemblPlants" id="OPUNC10G13970.1">
    <property type="protein sequence ID" value="OPUNC10G13970.1"/>
    <property type="gene ID" value="OPUNC10G13970"/>
</dbReference>
<reference evidence="1" key="1">
    <citation type="submission" date="2015-04" db="UniProtKB">
        <authorList>
            <consortium name="EnsemblPlants"/>
        </authorList>
    </citation>
    <scope>IDENTIFICATION</scope>
</reference>
<dbReference type="HOGENOM" id="CLU_2112869_0_0_1"/>
<protein>
    <submittedName>
        <fullName evidence="1">Uncharacterized protein</fullName>
    </submittedName>
</protein>
<keyword evidence="2" id="KW-1185">Reference proteome</keyword>
<evidence type="ECO:0000313" key="1">
    <source>
        <dbReference type="EnsemblPlants" id="OPUNC10G13970.1"/>
    </source>
</evidence>